<evidence type="ECO:0000259" key="4">
    <source>
        <dbReference type="SMART" id="SM00849"/>
    </source>
</evidence>
<evidence type="ECO:0000313" key="6">
    <source>
        <dbReference type="Proteomes" id="UP001304650"/>
    </source>
</evidence>
<dbReference type="EMBL" id="CP130319">
    <property type="protein sequence ID" value="WNR42185.1"/>
    <property type="molecule type" value="Genomic_DNA"/>
</dbReference>
<proteinExistence type="predicted"/>
<dbReference type="InterPro" id="IPR001279">
    <property type="entry name" value="Metallo-B-lactamas"/>
</dbReference>
<organism evidence="5 6">
    <name type="scientific">Paenibacillus roseopurpureus</name>
    <dbReference type="NCBI Taxonomy" id="2918901"/>
    <lineage>
        <taxon>Bacteria</taxon>
        <taxon>Bacillati</taxon>
        <taxon>Bacillota</taxon>
        <taxon>Bacilli</taxon>
        <taxon>Bacillales</taxon>
        <taxon>Paenibacillaceae</taxon>
        <taxon>Paenibacillus</taxon>
    </lineage>
</organism>
<evidence type="ECO:0000256" key="1">
    <source>
        <dbReference type="ARBA" id="ARBA00034221"/>
    </source>
</evidence>
<evidence type="ECO:0000313" key="5">
    <source>
        <dbReference type="EMBL" id="WNR42185.1"/>
    </source>
</evidence>
<sequence>MQISKGLYSLELAVPVFGRVNVIHPAVIIDEQGSLLIDTGYPGNLQLIQSAFETNDITLSSLDSIILTHQDIDHIGSLSALLETATEAIEVFASELEKPYIEGVKPLIKVTPTSIERAVANLPADTSPEARAAFKHRLENPPKGPVNTILSDGQVIDRCGGITVIFTPGHTPGHLSLYHASSKTLLAGDAMVVADGLLQGPIPAYCSDYPLALQSLKKFTEFDIQQVLCYHGGLVMDNVNERIAELAQAADAAPTE</sequence>
<accession>A0AA96RHY0</accession>
<feature type="domain" description="Metallo-beta-lactamase" evidence="4">
    <location>
        <begin position="22"/>
        <end position="231"/>
    </location>
</feature>
<dbReference type="SUPFAM" id="SSF56281">
    <property type="entry name" value="Metallo-hydrolase/oxidoreductase"/>
    <property type="match status" value="1"/>
</dbReference>
<dbReference type="PANTHER" id="PTHR42951:SF15">
    <property type="entry name" value="METALLO-BETA-LACTAMASE SUPERFAMILY PROTEIN"/>
    <property type="match status" value="1"/>
</dbReference>
<gene>
    <name evidence="5" type="ORF">MJB10_13660</name>
</gene>
<comment type="catalytic activity">
    <reaction evidence="3">
        <text>3',5'-cyclic UMP + H2O = UMP + H(+)</text>
        <dbReference type="Rhea" id="RHEA:70575"/>
        <dbReference type="ChEBI" id="CHEBI:15377"/>
        <dbReference type="ChEBI" id="CHEBI:15378"/>
        <dbReference type="ChEBI" id="CHEBI:57865"/>
        <dbReference type="ChEBI" id="CHEBI:184387"/>
    </reaction>
    <physiologicalReaction direction="left-to-right" evidence="3">
        <dbReference type="Rhea" id="RHEA:70576"/>
    </physiologicalReaction>
</comment>
<evidence type="ECO:0000256" key="2">
    <source>
        <dbReference type="ARBA" id="ARBA00034301"/>
    </source>
</evidence>
<dbReference type="KEGG" id="proo:MJB10_13660"/>
<dbReference type="Pfam" id="PF00753">
    <property type="entry name" value="Lactamase_B"/>
    <property type="match status" value="1"/>
</dbReference>
<comment type="function">
    <text evidence="2">Counteracts the endogenous Pycsar antiviral defense system. Phosphodiesterase that enables metal-dependent hydrolysis of host cyclic nucleotide Pycsar defense signals such as cCMP and cUMP.</text>
</comment>
<name>A0AA96RHY0_9BACL</name>
<dbReference type="Gene3D" id="3.60.15.10">
    <property type="entry name" value="Ribonuclease Z/Hydroxyacylglutathione hydrolase-like"/>
    <property type="match status" value="1"/>
</dbReference>
<dbReference type="AlphaFoldDB" id="A0AA96RHY0"/>
<evidence type="ECO:0000256" key="3">
    <source>
        <dbReference type="ARBA" id="ARBA00048505"/>
    </source>
</evidence>
<protein>
    <submittedName>
        <fullName evidence="5">MBL fold metallo-hydrolase</fullName>
    </submittedName>
</protein>
<dbReference type="RefSeq" id="WP_314795431.1">
    <property type="nucleotide sequence ID" value="NZ_CP130319.1"/>
</dbReference>
<dbReference type="InterPro" id="IPR036866">
    <property type="entry name" value="RibonucZ/Hydroxyglut_hydro"/>
</dbReference>
<keyword evidence="6" id="KW-1185">Reference proteome</keyword>
<comment type="catalytic activity">
    <reaction evidence="1">
        <text>3',5'-cyclic CMP + H2O = CMP + H(+)</text>
        <dbReference type="Rhea" id="RHEA:72675"/>
        <dbReference type="ChEBI" id="CHEBI:15377"/>
        <dbReference type="ChEBI" id="CHEBI:15378"/>
        <dbReference type="ChEBI" id="CHEBI:58003"/>
        <dbReference type="ChEBI" id="CHEBI:60377"/>
    </reaction>
    <physiologicalReaction direction="left-to-right" evidence="1">
        <dbReference type="Rhea" id="RHEA:72676"/>
    </physiologicalReaction>
</comment>
<dbReference type="SMART" id="SM00849">
    <property type="entry name" value="Lactamase_B"/>
    <property type="match status" value="1"/>
</dbReference>
<reference evidence="5" key="1">
    <citation type="submission" date="2022-02" db="EMBL/GenBank/DDBJ databases">
        <title>Paenibacillus sp. MBLB1832 Whole Genome Shotgun Sequencing.</title>
        <authorList>
            <person name="Hwang C.Y."/>
            <person name="Cho E.-S."/>
            <person name="Seo M.-J."/>
        </authorList>
    </citation>
    <scope>NUCLEOTIDE SEQUENCE</scope>
    <source>
        <strain evidence="5">MBLB1832</strain>
    </source>
</reference>
<dbReference type="InterPro" id="IPR050855">
    <property type="entry name" value="NDM-1-like"/>
</dbReference>
<dbReference type="PANTHER" id="PTHR42951">
    <property type="entry name" value="METALLO-BETA-LACTAMASE DOMAIN-CONTAINING"/>
    <property type="match status" value="1"/>
</dbReference>
<dbReference type="CDD" id="cd07721">
    <property type="entry name" value="yflN-like_MBL-fold"/>
    <property type="match status" value="1"/>
</dbReference>
<dbReference type="Proteomes" id="UP001304650">
    <property type="component" value="Chromosome"/>
</dbReference>